<feature type="compositionally biased region" description="Basic and acidic residues" evidence="14">
    <location>
        <begin position="765"/>
        <end position="776"/>
    </location>
</feature>
<dbReference type="GO" id="GO:0046872">
    <property type="term" value="F:metal ion binding"/>
    <property type="evidence" value="ECO:0007669"/>
    <property type="project" value="UniProtKB-KW"/>
</dbReference>
<dbReference type="GO" id="GO:0005737">
    <property type="term" value="C:cytoplasm"/>
    <property type="evidence" value="ECO:0007669"/>
    <property type="project" value="UniProtKB-SubCell"/>
</dbReference>
<feature type="region of interest" description="Disordered" evidence="14">
    <location>
        <begin position="366"/>
        <end position="442"/>
    </location>
</feature>
<dbReference type="Pfam" id="PF01501">
    <property type="entry name" value="Glyco_transf_8"/>
    <property type="match status" value="1"/>
</dbReference>
<comment type="function">
    <text evidence="13">Self-glucosylating initiator of glycogen synthesis. It catalyzes the formation of a short alpha (1,4)-glucosyl chain covalently attached via a glucose 1-O-tyrosyl linkage to internal tyrosine residues and these chains act as primers for the elongation reaction catalyzed by glycogen synthase.</text>
</comment>
<proteinExistence type="inferred from homology"/>
<evidence type="ECO:0000256" key="4">
    <source>
        <dbReference type="ARBA" id="ARBA00022679"/>
    </source>
</evidence>
<evidence type="ECO:0000313" key="16">
    <source>
        <dbReference type="Proteomes" id="UP000886653"/>
    </source>
</evidence>
<evidence type="ECO:0000256" key="12">
    <source>
        <dbReference type="ARBA" id="ARBA00052293"/>
    </source>
</evidence>
<feature type="compositionally biased region" description="Basic and acidic residues" evidence="14">
    <location>
        <begin position="397"/>
        <end position="409"/>
    </location>
</feature>
<keyword evidence="6" id="KW-0320">Glycogen biosynthesis</keyword>
<dbReference type="Proteomes" id="UP000886653">
    <property type="component" value="Unassembled WGS sequence"/>
</dbReference>
<dbReference type="GO" id="GO:0008466">
    <property type="term" value="F:glycogenin glucosyltransferase activity"/>
    <property type="evidence" value="ECO:0007669"/>
    <property type="project" value="UniProtKB-EC"/>
</dbReference>
<protein>
    <recommendedName>
        <fullName evidence="10">glycogenin glucosyltransferase</fullName>
        <ecNumber evidence="10">2.4.1.186</ecNumber>
    </recommendedName>
</protein>
<comment type="catalytic activity">
    <reaction evidence="11">
        <text>[1,4-alpha-D-glucosyl](n)-L-tyrosyl-[glycogenin] + UDP-alpha-D-glucose = [1,4-alpha-D-glucosyl](n+1)-L-tyrosyl-[glycogenin] + UDP + H(+)</text>
        <dbReference type="Rhea" id="RHEA:56560"/>
        <dbReference type="Rhea" id="RHEA-COMP:14606"/>
        <dbReference type="Rhea" id="RHEA-COMP:14607"/>
        <dbReference type="ChEBI" id="CHEBI:15378"/>
        <dbReference type="ChEBI" id="CHEBI:58223"/>
        <dbReference type="ChEBI" id="CHEBI:58885"/>
        <dbReference type="ChEBI" id="CHEBI:140574"/>
        <dbReference type="EC" id="2.4.1.186"/>
    </reaction>
</comment>
<evidence type="ECO:0000256" key="1">
    <source>
        <dbReference type="ARBA" id="ARBA00001936"/>
    </source>
</evidence>
<feature type="compositionally biased region" description="Basic and acidic residues" evidence="14">
    <location>
        <begin position="366"/>
        <end position="378"/>
    </location>
</feature>
<dbReference type="InterPro" id="IPR029044">
    <property type="entry name" value="Nucleotide-diphossugar_trans"/>
</dbReference>
<reference evidence="15" key="1">
    <citation type="submission" date="2013-11" db="EMBL/GenBank/DDBJ databases">
        <title>Genome sequence of the fusiform rust pathogen reveals effectors for host alternation and coevolution with pine.</title>
        <authorList>
            <consortium name="DOE Joint Genome Institute"/>
            <person name="Smith K."/>
            <person name="Pendleton A."/>
            <person name="Kubisiak T."/>
            <person name="Anderson C."/>
            <person name="Salamov A."/>
            <person name="Aerts A."/>
            <person name="Riley R."/>
            <person name="Clum A."/>
            <person name="Lindquist E."/>
            <person name="Ence D."/>
            <person name="Campbell M."/>
            <person name="Kronenberg Z."/>
            <person name="Feau N."/>
            <person name="Dhillon B."/>
            <person name="Hamelin R."/>
            <person name="Burleigh J."/>
            <person name="Smith J."/>
            <person name="Yandell M."/>
            <person name="Nelson C."/>
            <person name="Grigoriev I."/>
            <person name="Davis J."/>
        </authorList>
    </citation>
    <scope>NUCLEOTIDE SEQUENCE</scope>
    <source>
        <strain evidence="15">G11</strain>
    </source>
</reference>
<feature type="compositionally biased region" description="Acidic residues" evidence="14">
    <location>
        <begin position="680"/>
        <end position="693"/>
    </location>
</feature>
<dbReference type="EC" id="2.4.1.186" evidence="10"/>
<dbReference type="AlphaFoldDB" id="A0A9P6N9D2"/>
<feature type="compositionally biased region" description="Basic and acidic residues" evidence="14">
    <location>
        <begin position="431"/>
        <end position="442"/>
    </location>
</feature>
<evidence type="ECO:0000256" key="11">
    <source>
        <dbReference type="ARBA" id="ARBA00050886"/>
    </source>
</evidence>
<evidence type="ECO:0000256" key="10">
    <source>
        <dbReference type="ARBA" id="ARBA00038934"/>
    </source>
</evidence>
<dbReference type="CDD" id="cd02537">
    <property type="entry name" value="GT8_Glycogenin"/>
    <property type="match status" value="1"/>
</dbReference>
<evidence type="ECO:0000256" key="7">
    <source>
        <dbReference type="ARBA" id="ARBA00023180"/>
    </source>
</evidence>
<keyword evidence="16" id="KW-1185">Reference proteome</keyword>
<comment type="similarity">
    <text evidence="9">Belongs to the glycosyltransferase 8 family. Glycogenin subfamily.</text>
</comment>
<feature type="region of interest" description="Disordered" evidence="14">
    <location>
        <begin position="764"/>
        <end position="812"/>
    </location>
</feature>
<dbReference type="PANTHER" id="PTHR11183">
    <property type="entry name" value="GLYCOGENIN SUBFAMILY MEMBER"/>
    <property type="match status" value="1"/>
</dbReference>
<keyword evidence="8" id="KW-0464">Manganese</keyword>
<sequence>MAPNAFVTMLTSDSYLPGALVTAHSIKQSEQFNESQDFDLVCLITLESVTAESIKGLRKVFNLVISVDELRSFGKDELNLLGRQDLSGTITKIHIWRLVQYQRIIYVDADTLILKPISHLFQVPNKFSACPDTGWPDCFNSGLMVIHPSLEVFDQLYNLFMERGSWDGGDQGLLNEFFRGEGSFEDEGTPPTWNRLSFTYNVTPSAYYSYAPAYKRFGDRISLIHFIGREKPWHLFSQRQFKTRTHPGSSNALPAVDYDTLVSKWFDVYERAYGPIKSADPSHMEHDFKFPKYAAEWDNRRPSRYEPPSVDKLKEIFTRRTGDLNSVPLLHHNDAHGSEVEGSYMSMPLPGRPHLFLDQYGYQTRADKGKGTERRSSHESLPVSDLLPEPYHSDPGAFDHHTKSTEKSETVTGRPVDETLSPGPKPPVDASSHDSHHDHFNPQAYHHREDHVWDASRAPPPAQGFQMNDPITKRYEAAWDQPAKQQSAGFFQPPPLQRGFIPSITHQDYSQIAANSPDLKFVKPVFPWEQNSGASRDRKTSRIFPEDRPQTPDREPRERGASYNSDAFSDDLHLHQHTHQPSIDQANLTELYRNAWDEHPFIRRYADALSGGSHHSRVGSETDARKSLVTQLAQTPHLERKSYFSSGQFENDRWMSGGVISDAAASFRIRRDSETSSRDGDEEDVGSEDEGSDDGIGQPNQAPKIDTMPVNVPDKALVSGLAGRRPQFFHGNESVGSVSRIPTVRSIIIGVPVGVAENVGAGETESVKKGDTKATEKTNLGTAIENETPRLNPRTEVPTSKPSRVFSAATDTGSFKQSGLNALQKLINEMENQKRSAAAGQNLVRSPSS</sequence>
<name>A0A9P6N9D2_9BASI</name>
<comment type="caution">
    <text evidence="15">The sequence shown here is derived from an EMBL/GenBank/DDBJ whole genome shotgun (WGS) entry which is preliminary data.</text>
</comment>
<comment type="subcellular location">
    <subcellularLocation>
        <location evidence="2">Cytoplasm</location>
    </subcellularLocation>
</comment>
<feature type="compositionally biased region" description="Basic and acidic residues" evidence="14">
    <location>
        <begin position="669"/>
        <end position="679"/>
    </location>
</feature>
<keyword evidence="3" id="KW-0963">Cytoplasm</keyword>
<evidence type="ECO:0000256" key="8">
    <source>
        <dbReference type="ARBA" id="ARBA00023211"/>
    </source>
</evidence>
<accession>A0A9P6N9D2</accession>
<evidence type="ECO:0000256" key="6">
    <source>
        <dbReference type="ARBA" id="ARBA00023056"/>
    </source>
</evidence>
<evidence type="ECO:0000256" key="3">
    <source>
        <dbReference type="ARBA" id="ARBA00022490"/>
    </source>
</evidence>
<feature type="region of interest" description="Disordered" evidence="14">
    <location>
        <begin position="530"/>
        <end position="565"/>
    </location>
</feature>
<feature type="compositionally biased region" description="Basic and acidic residues" evidence="14">
    <location>
        <begin position="535"/>
        <end position="560"/>
    </location>
</feature>
<dbReference type="EMBL" id="MU167363">
    <property type="protein sequence ID" value="KAG0142019.1"/>
    <property type="molecule type" value="Genomic_DNA"/>
</dbReference>
<organism evidence="15 16">
    <name type="scientific">Cronartium quercuum f. sp. fusiforme G11</name>
    <dbReference type="NCBI Taxonomy" id="708437"/>
    <lineage>
        <taxon>Eukaryota</taxon>
        <taxon>Fungi</taxon>
        <taxon>Dikarya</taxon>
        <taxon>Basidiomycota</taxon>
        <taxon>Pucciniomycotina</taxon>
        <taxon>Pucciniomycetes</taxon>
        <taxon>Pucciniales</taxon>
        <taxon>Coleosporiaceae</taxon>
        <taxon>Cronartium</taxon>
    </lineage>
</organism>
<dbReference type="Gene3D" id="3.90.550.10">
    <property type="entry name" value="Spore Coat Polysaccharide Biosynthesis Protein SpsA, Chain A"/>
    <property type="match status" value="1"/>
</dbReference>
<dbReference type="SUPFAM" id="SSF53448">
    <property type="entry name" value="Nucleotide-diphospho-sugar transferases"/>
    <property type="match status" value="1"/>
</dbReference>
<feature type="region of interest" description="Disordered" evidence="14">
    <location>
        <begin position="669"/>
        <end position="711"/>
    </location>
</feature>
<evidence type="ECO:0000256" key="14">
    <source>
        <dbReference type="SAM" id="MobiDB-lite"/>
    </source>
</evidence>
<evidence type="ECO:0000256" key="5">
    <source>
        <dbReference type="ARBA" id="ARBA00022723"/>
    </source>
</evidence>
<gene>
    <name evidence="15" type="ORF">CROQUDRAFT_683440</name>
</gene>
<evidence type="ECO:0000256" key="9">
    <source>
        <dbReference type="ARBA" id="ARBA00038162"/>
    </source>
</evidence>
<dbReference type="InterPro" id="IPR050587">
    <property type="entry name" value="GNT1/Glycosyltrans_8"/>
</dbReference>
<evidence type="ECO:0000313" key="15">
    <source>
        <dbReference type="EMBL" id="KAG0142019.1"/>
    </source>
</evidence>
<evidence type="ECO:0000256" key="2">
    <source>
        <dbReference type="ARBA" id="ARBA00004496"/>
    </source>
</evidence>
<dbReference type="OrthoDB" id="2014201at2759"/>
<comment type="catalytic activity">
    <reaction evidence="12">
        <text>L-tyrosyl-[glycogenin] + UDP-alpha-D-glucose = alpha-D-glucosyl-L-tyrosyl-[glycogenin] + UDP + H(+)</text>
        <dbReference type="Rhea" id="RHEA:23360"/>
        <dbReference type="Rhea" id="RHEA-COMP:14604"/>
        <dbReference type="Rhea" id="RHEA-COMP:14605"/>
        <dbReference type="ChEBI" id="CHEBI:15378"/>
        <dbReference type="ChEBI" id="CHEBI:46858"/>
        <dbReference type="ChEBI" id="CHEBI:58223"/>
        <dbReference type="ChEBI" id="CHEBI:58885"/>
        <dbReference type="ChEBI" id="CHEBI:140573"/>
        <dbReference type="EC" id="2.4.1.186"/>
    </reaction>
</comment>
<comment type="cofactor">
    <cofactor evidence="1">
        <name>Mn(2+)</name>
        <dbReference type="ChEBI" id="CHEBI:29035"/>
    </cofactor>
</comment>
<keyword evidence="5" id="KW-0479">Metal-binding</keyword>
<evidence type="ECO:0000256" key="13">
    <source>
        <dbReference type="ARBA" id="ARBA00057883"/>
    </source>
</evidence>
<dbReference type="InterPro" id="IPR002495">
    <property type="entry name" value="Glyco_trans_8"/>
</dbReference>
<dbReference type="GO" id="GO:0005978">
    <property type="term" value="P:glycogen biosynthetic process"/>
    <property type="evidence" value="ECO:0007669"/>
    <property type="project" value="UniProtKB-KW"/>
</dbReference>
<keyword evidence="4" id="KW-0808">Transferase</keyword>
<keyword evidence="7" id="KW-0325">Glycoprotein</keyword>
<dbReference type="FunFam" id="3.90.550.10:FF:000092">
    <property type="entry name" value="Glycogenin 2"/>
    <property type="match status" value="1"/>
</dbReference>